<feature type="transmembrane region" description="Helical" evidence="2">
    <location>
        <begin position="66"/>
        <end position="88"/>
    </location>
</feature>
<feature type="transmembrane region" description="Helical" evidence="2">
    <location>
        <begin position="475"/>
        <end position="500"/>
    </location>
</feature>
<feature type="transmembrane region" description="Helical" evidence="2">
    <location>
        <begin position="100"/>
        <end position="123"/>
    </location>
</feature>
<dbReference type="EMBL" id="QXGB01000439">
    <property type="protein sequence ID" value="KAE9214927.1"/>
    <property type="molecule type" value="Genomic_DNA"/>
</dbReference>
<evidence type="ECO:0000313" key="3">
    <source>
        <dbReference type="EMBL" id="KAE9214927.1"/>
    </source>
</evidence>
<feature type="transmembrane region" description="Helical" evidence="2">
    <location>
        <begin position="135"/>
        <end position="153"/>
    </location>
</feature>
<dbReference type="Proteomes" id="UP000433483">
    <property type="component" value="Unassembled WGS sequence"/>
</dbReference>
<dbReference type="OrthoDB" id="117941at2759"/>
<protein>
    <submittedName>
        <fullName evidence="3">Uncharacterized protein</fullName>
    </submittedName>
</protein>
<feature type="transmembrane region" description="Helical" evidence="2">
    <location>
        <begin position="249"/>
        <end position="272"/>
    </location>
</feature>
<keyword evidence="2" id="KW-1133">Transmembrane helix</keyword>
<reference evidence="3 4" key="1">
    <citation type="submission" date="2018-08" db="EMBL/GenBank/DDBJ databases">
        <title>Genomic investigation of the strawberry pathogen Phytophthora fragariae indicates pathogenicity is determined by transcriptional variation in three key races.</title>
        <authorList>
            <person name="Adams T.M."/>
            <person name="Armitage A.D."/>
            <person name="Sobczyk M.K."/>
            <person name="Bates H.J."/>
            <person name="Dunwell J.M."/>
            <person name="Nellist C.F."/>
            <person name="Harrison R.J."/>
        </authorList>
    </citation>
    <scope>NUCLEOTIDE SEQUENCE [LARGE SCALE GENOMIC DNA]</scope>
    <source>
        <strain evidence="3 4">NOV-27</strain>
    </source>
</reference>
<dbReference type="AlphaFoldDB" id="A0A6A3YA72"/>
<evidence type="ECO:0000313" key="4">
    <source>
        <dbReference type="Proteomes" id="UP000433483"/>
    </source>
</evidence>
<gene>
    <name evidence="3" type="ORF">PF005_g9640</name>
</gene>
<comment type="caution">
    <text evidence="3">The sequence shown here is derived from an EMBL/GenBank/DDBJ whole genome shotgun (WGS) entry which is preliminary data.</text>
</comment>
<feature type="compositionally biased region" description="Polar residues" evidence="1">
    <location>
        <begin position="406"/>
        <end position="415"/>
    </location>
</feature>
<accession>A0A6A3YA72</accession>
<evidence type="ECO:0000256" key="2">
    <source>
        <dbReference type="SAM" id="Phobius"/>
    </source>
</evidence>
<feature type="transmembrane region" description="Helical" evidence="2">
    <location>
        <begin position="433"/>
        <end position="455"/>
    </location>
</feature>
<name>A0A6A3YA72_9STRA</name>
<feature type="transmembrane region" description="Helical" evidence="2">
    <location>
        <begin position="27"/>
        <end position="46"/>
    </location>
</feature>
<keyword evidence="2" id="KW-0812">Transmembrane</keyword>
<feature type="transmembrane region" description="Helical" evidence="2">
    <location>
        <begin position="165"/>
        <end position="183"/>
    </location>
</feature>
<feature type="region of interest" description="Disordered" evidence="1">
    <location>
        <begin position="382"/>
        <end position="415"/>
    </location>
</feature>
<organism evidence="3 4">
    <name type="scientific">Phytophthora fragariae</name>
    <dbReference type="NCBI Taxonomy" id="53985"/>
    <lineage>
        <taxon>Eukaryota</taxon>
        <taxon>Sar</taxon>
        <taxon>Stramenopiles</taxon>
        <taxon>Oomycota</taxon>
        <taxon>Peronosporomycetes</taxon>
        <taxon>Peronosporales</taxon>
        <taxon>Peronosporaceae</taxon>
        <taxon>Phytophthora</taxon>
    </lineage>
</organism>
<proteinExistence type="predicted"/>
<keyword evidence="4" id="KW-1185">Reference proteome</keyword>
<sequence length="563" mass="63364">MQLSYYGGRYSIQRVLAFDEYTRRTSLARVVFVCFVTPVPMVALVFGQELVPLQELSEGWSANYGMWLRAAVMVGIVTHALLVQGMYLIDNFVVSVRQMLQLYVIMPMIMVGLSMIMSAYLVFPIPFYMLLAPPPFYVLLVVILRVVVGARAFRQMLAHRVQVGRCVRFVFAQTSTVFIFPFYEILFSAAQGTKYQFPVILLLPVIKVALKNLVLHYAKALEDMAPVEVIFTADFFNAIYVATCMHSSTSAAAISAIIVTDLLQTITTLYGLQRRTASILSRLRQAVDATKDSDNILTMMCSLCRDLEFVKTQSHQGIRKLSCLPLQISDVSKRLLDSLDEILPEPGAESLNTHEGSAIIRGPRVSNIPTQNTPSLSSIMASKHPSTIYPDGTNPPIPHKAPLSKKTPTSKHSASKNPTILLESLQTVFTTECILITAYLETFMPLFYSSYMMLMVQLPNVKYHLEMEGVTRENVVSSVVPLVIFGLLQFLSFAMSALLIRRNCGMEALYQLAFVLETQRSLIQCKMMLWMVITLCFRVTHFGVDFKLEFIRLGFPKIWYPHG</sequence>
<keyword evidence="2" id="KW-0472">Membrane</keyword>
<evidence type="ECO:0000256" key="1">
    <source>
        <dbReference type="SAM" id="MobiDB-lite"/>
    </source>
</evidence>